<dbReference type="RefSeq" id="WP_054892873.1">
    <property type="nucleotide sequence ID" value="NZ_CP011789.1"/>
</dbReference>
<accession>A0AAD0PE10</accession>
<dbReference type="Proteomes" id="UP000251617">
    <property type="component" value="Chromosome"/>
</dbReference>
<gene>
    <name evidence="1" type="ORF">C1S65_07385</name>
</gene>
<organism evidence="1 2">
    <name type="scientific">Pseudomonas putida</name>
    <name type="common">Arthrobacter siderocapsulatus</name>
    <dbReference type="NCBI Taxonomy" id="303"/>
    <lineage>
        <taxon>Bacteria</taxon>
        <taxon>Pseudomonadati</taxon>
        <taxon>Pseudomonadota</taxon>
        <taxon>Gammaproteobacteria</taxon>
        <taxon>Pseudomonadales</taxon>
        <taxon>Pseudomonadaceae</taxon>
        <taxon>Pseudomonas</taxon>
    </lineage>
</organism>
<proteinExistence type="predicted"/>
<dbReference type="EMBL" id="CP030750">
    <property type="protein sequence ID" value="AXA23948.1"/>
    <property type="molecule type" value="Genomic_DNA"/>
</dbReference>
<protein>
    <submittedName>
        <fullName evidence="1">Uncharacterized protein</fullName>
    </submittedName>
</protein>
<dbReference type="AlphaFoldDB" id="A0AAD0PE10"/>
<name>A0AAD0PE10_PSEPU</name>
<evidence type="ECO:0000313" key="1">
    <source>
        <dbReference type="EMBL" id="AXA23948.1"/>
    </source>
</evidence>
<reference evidence="1 2" key="1">
    <citation type="submission" date="2018-06" db="EMBL/GenBank/DDBJ databases">
        <title>The genome of Pseudomonas putida NX-1, a lignin degrader.</title>
        <authorList>
            <person name="Xu Z."/>
        </authorList>
    </citation>
    <scope>NUCLEOTIDE SEQUENCE [LARGE SCALE GENOMIC DNA]</scope>
    <source>
        <strain evidence="1 2">NX-1</strain>
    </source>
</reference>
<sequence>MAVTPIDTPGSTPSSAEARFDAALDKSQDASDDPSFQEALVNQAVLIGGQFIIMPKAQEMLNEAQSSDDDE</sequence>
<evidence type="ECO:0000313" key="2">
    <source>
        <dbReference type="Proteomes" id="UP000251617"/>
    </source>
</evidence>